<dbReference type="SMART" id="SM00422">
    <property type="entry name" value="HTH_MERR"/>
    <property type="match status" value="1"/>
</dbReference>
<keyword evidence="1" id="KW-0805">Transcription regulation</keyword>
<organism evidence="6 7">
    <name type="scientific">Fictibacillus iocasae</name>
    <dbReference type="NCBI Taxonomy" id="2715437"/>
    <lineage>
        <taxon>Bacteria</taxon>
        <taxon>Bacillati</taxon>
        <taxon>Bacillota</taxon>
        <taxon>Bacilli</taxon>
        <taxon>Bacillales</taxon>
        <taxon>Fictibacillaceae</taxon>
        <taxon>Fictibacillus</taxon>
    </lineage>
</organism>
<feature type="domain" description="B12-binding" evidence="5">
    <location>
        <begin position="178"/>
        <end position="303"/>
    </location>
</feature>
<keyword evidence="2" id="KW-0238">DNA-binding</keyword>
<evidence type="ECO:0000313" key="7">
    <source>
        <dbReference type="Proteomes" id="UP001596549"/>
    </source>
</evidence>
<dbReference type="InterPro" id="IPR036594">
    <property type="entry name" value="Meth_synthase_dom"/>
</dbReference>
<feature type="domain" description="HTH merR-type" evidence="4">
    <location>
        <begin position="6"/>
        <end position="75"/>
    </location>
</feature>
<evidence type="ECO:0000256" key="3">
    <source>
        <dbReference type="ARBA" id="ARBA00023163"/>
    </source>
</evidence>
<sequence length="303" mass="34720">MASEGKYNIKAVSKLLGIQAGTLRAWERRYAIVQPKRNEAGHRLYTDEQIYILKWLINKVNKGFTISQAVDLAQSGELYKEPALSQSDAEDQASRLSEEILNALLTFQEKKAQDLLSQAFSMYTIEKVVIDILGSLLVKIGHLWEEKKITVAHEHYASSYIRVKIGQILHSFSVDPYLPRVMAFCGPGEQHELGLLIFTLYLRRRGFEVIYLGQNIPERDLEEVIMQAGPKFVFVSCTIEQYVHKTMNWLLSLEKKFPESVFGAGGSALHMMDDELKTDFLHMIVGSTRQDWDEWIESNMRKS</sequence>
<dbReference type="PANTHER" id="PTHR30204:SF67">
    <property type="entry name" value="HTH-TYPE TRANSCRIPTIONAL REGULATOR MLRA-RELATED"/>
    <property type="match status" value="1"/>
</dbReference>
<dbReference type="Pfam" id="PF13411">
    <property type="entry name" value="MerR_1"/>
    <property type="match status" value="1"/>
</dbReference>
<dbReference type="InterPro" id="IPR006158">
    <property type="entry name" value="Cobalamin-bd"/>
</dbReference>
<accession>A0ABW2NMF6</accession>
<dbReference type="InterPro" id="IPR000551">
    <property type="entry name" value="MerR-type_HTH_dom"/>
</dbReference>
<evidence type="ECO:0000259" key="4">
    <source>
        <dbReference type="PROSITE" id="PS50937"/>
    </source>
</evidence>
<dbReference type="Gene3D" id="3.40.50.280">
    <property type="entry name" value="Cobalamin-binding domain"/>
    <property type="match status" value="1"/>
</dbReference>
<dbReference type="Proteomes" id="UP001596549">
    <property type="component" value="Unassembled WGS sequence"/>
</dbReference>
<dbReference type="SUPFAM" id="SSF52242">
    <property type="entry name" value="Cobalamin (vitamin B12)-binding domain"/>
    <property type="match status" value="1"/>
</dbReference>
<dbReference type="EMBL" id="JBHTCP010000004">
    <property type="protein sequence ID" value="MFC7370484.1"/>
    <property type="molecule type" value="Genomic_DNA"/>
</dbReference>
<name>A0ABW2NMF6_9BACL</name>
<dbReference type="Gene3D" id="1.10.1660.10">
    <property type="match status" value="1"/>
</dbReference>
<dbReference type="InterPro" id="IPR009061">
    <property type="entry name" value="DNA-bd_dom_put_sf"/>
</dbReference>
<evidence type="ECO:0000313" key="6">
    <source>
        <dbReference type="EMBL" id="MFC7370484.1"/>
    </source>
</evidence>
<dbReference type="InterPro" id="IPR003759">
    <property type="entry name" value="Cbl-bd_cap"/>
</dbReference>
<comment type="caution">
    <text evidence="6">The sequence shown here is derived from an EMBL/GenBank/DDBJ whole genome shotgun (WGS) entry which is preliminary data.</text>
</comment>
<dbReference type="PROSITE" id="PS51332">
    <property type="entry name" value="B12_BINDING"/>
    <property type="match status" value="1"/>
</dbReference>
<dbReference type="RefSeq" id="WP_379745879.1">
    <property type="nucleotide sequence ID" value="NZ_JBHTCP010000004.1"/>
</dbReference>
<dbReference type="PANTHER" id="PTHR30204">
    <property type="entry name" value="REDOX-CYCLING DRUG-SENSING TRANSCRIPTIONAL ACTIVATOR SOXR"/>
    <property type="match status" value="1"/>
</dbReference>
<evidence type="ECO:0000256" key="1">
    <source>
        <dbReference type="ARBA" id="ARBA00023015"/>
    </source>
</evidence>
<dbReference type="InterPro" id="IPR047057">
    <property type="entry name" value="MerR_fam"/>
</dbReference>
<dbReference type="InterPro" id="IPR036724">
    <property type="entry name" value="Cobalamin-bd_sf"/>
</dbReference>
<proteinExistence type="predicted"/>
<dbReference type="CDD" id="cd01104">
    <property type="entry name" value="HTH_MlrA-CarA"/>
    <property type="match status" value="1"/>
</dbReference>
<dbReference type="Pfam" id="PF02607">
    <property type="entry name" value="B12-binding_2"/>
    <property type="match status" value="1"/>
</dbReference>
<keyword evidence="7" id="KW-1185">Reference proteome</keyword>
<protein>
    <submittedName>
        <fullName evidence="6">MerR family transcriptional regulator</fullName>
    </submittedName>
</protein>
<dbReference type="Pfam" id="PF02310">
    <property type="entry name" value="B12-binding"/>
    <property type="match status" value="1"/>
</dbReference>
<dbReference type="SUPFAM" id="SSF46955">
    <property type="entry name" value="Putative DNA-binding domain"/>
    <property type="match status" value="1"/>
</dbReference>
<dbReference type="PROSITE" id="PS50937">
    <property type="entry name" value="HTH_MERR_2"/>
    <property type="match status" value="1"/>
</dbReference>
<gene>
    <name evidence="6" type="ORF">ACFQPF_02210</name>
</gene>
<evidence type="ECO:0000259" key="5">
    <source>
        <dbReference type="PROSITE" id="PS51332"/>
    </source>
</evidence>
<evidence type="ECO:0000256" key="2">
    <source>
        <dbReference type="ARBA" id="ARBA00023125"/>
    </source>
</evidence>
<dbReference type="Gene3D" id="1.10.1240.10">
    <property type="entry name" value="Methionine synthase domain"/>
    <property type="match status" value="1"/>
</dbReference>
<keyword evidence="3" id="KW-0804">Transcription</keyword>
<reference evidence="7" key="1">
    <citation type="journal article" date="2019" name="Int. J. Syst. Evol. Microbiol.">
        <title>The Global Catalogue of Microorganisms (GCM) 10K type strain sequencing project: providing services to taxonomists for standard genome sequencing and annotation.</title>
        <authorList>
            <consortium name="The Broad Institute Genomics Platform"/>
            <consortium name="The Broad Institute Genome Sequencing Center for Infectious Disease"/>
            <person name="Wu L."/>
            <person name="Ma J."/>
        </authorList>
    </citation>
    <scope>NUCLEOTIDE SEQUENCE [LARGE SCALE GENOMIC DNA]</scope>
    <source>
        <strain evidence="7">NBRC 106396</strain>
    </source>
</reference>